<feature type="domain" description="KOW" evidence="8">
    <location>
        <begin position="87"/>
        <end position="114"/>
    </location>
</feature>
<evidence type="ECO:0000256" key="6">
    <source>
        <dbReference type="SAM" id="MobiDB-lite"/>
    </source>
</evidence>
<dbReference type="InterPro" id="IPR006645">
    <property type="entry name" value="NGN-like_dom"/>
</dbReference>
<organism evidence="9 10">
    <name type="scientific">Candidatus Undinarchaeum marinum</name>
    <dbReference type="NCBI Taxonomy" id="2756141"/>
    <lineage>
        <taxon>Archaea</taxon>
        <taxon>Candidatus Undinarchaeota</taxon>
        <taxon>Candidatus Undinarchaeia</taxon>
        <taxon>Candidatus Undinarchaeales</taxon>
        <taxon>Candidatus Undinarchaeaceae</taxon>
        <taxon>Candidatus Undinarchaeum</taxon>
    </lineage>
</organism>
<protein>
    <recommendedName>
        <fullName evidence="4 5">Transcription elongation factor Spt5</fullName>
    </recommendedName>
</protein>
<keyword evidence="10" id="KW-1185">Reference proteome</keyword>
<comment type="caution">
    <text evidence="9">The sequence shown here is derived from an EMBL/GenBank/DDBJ whole genome shotgun (WGS) entry which is preliminary data.</text>
</comment>
<dbReference type="InterPro" id="IPR005824">
    <property type="entry name" value="KOW"/>
</dbReference>
<keyword evidence="3 4" id="KW-0804">Transcription</keyword>
<feature type="compositionally biased region" description="Basic and acidic residues" evidence="6">
    <location>
        <begin position="143"/>
        <end position="161"/>
    </location>
</feature>
<dbReference type="SMART" id="SM00739">
    <property type="entry name" value="KOW"/>
    <property type="match status" value="1"/>
</dbReference>
<feature type="region of interest" description="Disordered" evidence="6">
    <location>
        <begin position="143"/>
        <end position="175"/>
    </location>
</feature>
<dbReference type="GO" id="GO:0003746">
    <property type="term" value="F:translation elongation factor activity"/>
    <property type="evidence" value="ECO:0007669"/>
    <property type="project" value="UniProtKB-KW"/>
</dbReference>
<comment type="subunit">
    <text evidence="4">Heterodimer composed of Spt4 and Spt5. Interacts with RNA polymerase (RNAP).</text>
</comment>
<evidence type="ECO:0000313" key="10">
    <source>
        <dbReference type="Proteomes" id="UP000604391"/>
    </source>
</evidence>
<comment type="similarity">
    <text evidence="1">Belongs to the SPT5 family.</text>
</comment>
<evidence type="ECO:0000256" key="2">
    <source>
        <dbReference type="ARBA" id="ARBA00023015"/>
    </source>
</evidence>
<dbReference type="EMBL" id="DVAD01000001">
    <property type="protein sequence ID" value="HIJ99241.1"/>
    <property type="molecule type" value="Genomic_DNA"/>
</dbReference>
<dbReference type="InterPro" id="IPR036735">
    <property type="entry name" value="NGN_dom_sf"/>
</dbReference>
<dbReference type="InterPro" id="IPR005100">
    <property type="entry name" value="NGN-domain"/>
</dbReference>
<dbReference type="Gene3D" id="3.30.70.940">
    <property type="entry name" value="NusG, N-terminal domain"/>
    <property type="match status" value="1"/>
</dbReference>
<comment type="function">
    <text evidence="4">Stimulates transcription elongation.</text>
</comment>
<dbReference type="InterPro" id="IPR008991">
    <property type="entry name" value="Translation_prot_SH3-like_sf"/>
</dbReference>
<dbReference type="InterPro" id="IPR014722">
    <property type="entry name" value="Rib_uL2_dom2"/>
</dbReference>
<evidence type="ECO:0000256" key="4">
    <source>
        <dbReference type="HAMAP-Rule" id="MF_00950"/>
    </source>
</evidence>
<dbReference type="InterPro" id="IPR011590">
    <property type="entry name" value="Spt5_arc"/>
</dbReference>
<evidence type="ECO:0000259" key="7">
    <source>
        <dbReference type="SMART" id="SM00738"/>
    </source>
</evidence>
<dbReference type="GO" id="GO:0006355">
    <property type="term" value="P:regulation of DNA-templated transcription"/>
    <property type="evidence" value="ECO:0007669"/>
    <property type="project" value="UniProtKB-UniRule"/>
</dbReference>
<proteinExistence type="inferred from homology"/>
<gene>
    <name evidence="4" type="primary">spt5</name>
    <name evidence="9" type="ORF">H1011_00245</name>
</gene>
<sequence>MGIYAIRTTANKEKNVASKLADRVEKEGYNISSIIVSGLKSYILVEGDRADIDKAYRGVAHARGLVSGEAKLDEIQHFLKPKLAVTNLVEGYIVEVISGPFKGEKARITRIDTTKNEITIELLEATIAIPITVPAESVRVLEKVEPEVEEKETKGDIREGNSEESSSGGDFPVPS</sequence>
<name>A0A832XIG9_9ARCH</name>
<dbReference type="SMART" id="SM00738">
    <property type="entry name" value="NGN"/>
    <property type="match status" value="1"/>
</dbReference>
<dbReference type="NCBIfam" id="TIGR00405">
    <property type="entry name" value="KOW_elon_Spt5"/>
    <property type="match status" value="1"/>
</dbReference>
<dbReference type="Gene3D" id="2.30.30.30">
    <property type="match status" value="1"/>
</dbReference>
<dbReference type="AlphaFoldDB" id="A0A832XIG9"/>
<accession>A0A832XIG9</accession>
<dbReference type="HAMAP" id="MF_00950">
    <property type="entry name" value="Spt5_arch"/>
    <property type="match status" value="1"/>
</dbReference>
<dbReference type="Pfam" id="PF03439">
    <property type="entry name" value="Spt5-NGN"/>
    <property type="match status" value="1"/>
</dbReference>
<evidence type="ECO:0000256" key="1">
    <source>
        <dbReference type="ARBA" id="ARBA00006956"/>
    </source>
</evidence>
<dbReference type="Pfam" id="PF00467">
    <property type="entry name" value="KOW"/>
    <property type="match status" value="1"/>
</dbReference>
<keyword evidence="2 4" id="KW-0805">Transcription regulation</keyword>
<dbReference type="Proteomes" id="UP000604391">
    <property type="component" value="Unassembled WGS sequence"/>
</dbReference>
<dbReference type="SUPFAM" id="SSF50104">
    <property type="entry name" value="Translation proteins SH3-like domain"/>
    <property type="match status" value="1"/>
</dbReference>
<keyword evidence="9" id="KW-0251">Elongation factor</keyword>
<dbReference type="CDD" id="cd09887">
    <property type="entry name" value="NGN_Arch"/>
    <property type="match status" value="1"/>
</dbReference>
<evidence type="ECO:0000259" key="8">
    <source>
        <dbReference type="SMART" id="SM00739"/>
    </source>
</evidence>
<dbReference type="GO" id="GO:0006354">
    <property type="term" value="P:DNA-templated transcription elongation"/>
    <property type="evidence" value="ECO:0007669"/>
    <property type="project" value="InterPro"/>
</dbReference>
<keyword evidence="9" id="KW-0648">Protein biosynthesis</keyword>
<evidence type="ECO:0000256" key="3">
    <source>
        <dbReference type="ARBA" id="ARBA00023163"/>
    </source>
</evidence>
<feature type="domain" description="NusG-like N-terminal" evidence="7">
    <location>
        <begin position="1"/>
        <end position="82"/>
    </location>
</feature>
<dbReference type="CDD" id="cd06091">
    <property type="entry name" value="KOW_NusG"/>
    <property type="match status" value="1"/>
</dbReference>
<evidence type="ECO:0000256" key="5">
    <source>
        <dbReference type="NCBIfam" id="TIGR00405"/>
    </source>
</evidence>
<reference evidence="9 10" key="1">
    <citation type="journal article" name="Nat. Commun.">
        <title>Undinarchaeota illuminate DPANN phylogeny and the impact of gene transfer on archaeal evolution.</title>
        <authorList>
            <person name="Dombrowski N."/>
            <person name="Williams T.A."/>
            <person name="Sun J."/>
            <person name="Woodcroft B.J."/>
            <person name="Lee J.H."/>
            <person name="Minh B.Q."/>
            <person name="Rinke C."/>
            <person name="Spang A."/>
        </authorList>
    </citation>
    <scope>NUCLEOTIDE SEQUENCE [LARGE SCALE GENOMIC DNA]</scope>
    <source>
        <strain evidence="9">MAG_bin17</strain>
    </source>
</reference>
<evidence type="ECO:0000313" key="9">
    <source>
        <dbReference type="EMBL" id="HIJ99241.1"/>
    </source>
</evidence>
<comment type="similarity">
    <text evidence="4">Belongs to the archaeal Spt5 family.</text>
</comment>